<proteinExistence type="predicted"/>
<dbReference type="Pfam" id="PF01613">
    <property type="entry name" value="Flavin_Reduct"/>
    <property type="match status" value="1"/>
</dbReference>
<protein>
    <recommendedName>
        <fullName evidence="1">Flavin reductase like domain-containing protein</fullName>
    </recommendedName>
</protein>
<dbReference type="OrthoDB" id="298012at2759"/>
<evidence type="ECO:0000313" key="3">
    <source>
        <dbReference type="RefSeq" id="XP_033464243.1"/>
    </source>
</evidence>
<reference evidence="3" key="3">
    <citation type="submission" date="2025-08" db="UniProtKB">
        <authorList>
            <consortium name="RefSeq"/>
        </authorList>
    </citation>
    <scope>IDENTIFICATION</scope>
    <source>
        <strain evidence="3">CBS 342.82</strain>
    </source>
</reference>
<evidence type="ECO:0000259" key="1">
    <source>
        <dbReference type="Pfam" id="PF01613"/>
    </source>
</evidence>
<dbReference type="Gene3D" id="2.30.110.10">
    <property type="entry name" value="Electron Transport, Fmn-binding Protein, Chain A"/>
    <property type="match status" value="1"/>
</dbReference>
<sequence>MKDTTRNAQDSGHFGWSMATFALRDAVNASAESVGPEVDEFLHAGVEKQEARVIPVSLVKASPIKFECKYYTTLRLPGDTAVGSVDVVIGRVVAVHVEDWALRDGQVDLGAIMPIARCGYLQYTVIKADSLFEMSIPGDPRMNDGLAGDEALVREWDPKGRRSDHAK</sequence>
<gene>
    <name evidence="3" type="ORF">K489DRAFT_375292</name>
</gene>
<accession>A0A6J3MJT7</accession>
<dbReference type="Proteomes" id="UP000504637">
    <property type="component" value="Unplaced"/>
</dbReference>
<dbReference type="GO" id="GO:0010181">
    <property type="term" value="F:FMN binding"/>
    <property type="evidence" value="ECO:0007669"/>
    <property type="project" value="InterPro"/>
</dbReference>
<reference evidence="3" key="1">
    <citation type="submission" date="2020-01" db="EMBL/GenBank/DDBJ databases">
        <authorList>
            <consortium name="DOE Joint Genome Institute"/>
            <person name="Haridas S."/>
            <person name="Albert R."/>
            <person name="Binder M."/>
            <person name="Bloem J."/>
            <person name="Labutti K."/>
            <person name="Salamov A."/>
            <person name="Andreopoulos B."/>
            <person name="Baker S.E."/>
            <person name="Barry K."/>
            <person name="Bills G."/>
            <person name="Bluhm B.H."/>
            <person name="Cannon C."/>
            <person name="Castanera R."/>
            <person name="Culley D.E."/>
            <person name="Daum C."/>
            <person name="Ezra D."/>
            <person name="Gonzalez J.B."/>
            <person name="Henrissat B."/>
            <person name="Kuo A."/>
            <person name="Liang C."/>
            <person name="Lipzen A."/>
            <person name="Lutzoni F."/>
            <person name="Magnuson J."/>
            <person name="Mondo S."/>
            <person name="Nolan M."/>
            <person name="Ohm R."/>
            <person name="Pangilinan J."/>
            <person name="Park H.-J."/>
            <person name="Ramirez L."/>
            <person name="Alfaro M."/>
            <person name="Sun H."/>
            <person name="Tritt A."/>
            <person name="Yoshinaga Y."/>
            <person name="Zwiers L.-H."/>
            <person name="Turgeon B.G."/>
            <person name="Goodwin S.B."/>
            <person name="Spatafora J.W."/>
            <person name="Crous P.W."/>
            <person name="Grigoriev I.V."/>
        </authorList>
    </citation>
    <scope>NUCLEOTIDE SEQUENCE</scope>
    <source>
        <strain evidence="3">CBS 342.82</strain>
    </source>
</reference>
<evidence type="ECO:0000313" key="2">
    <source>
        <dbReference type="Proteomes" id="UP000504637"/>
    </source>
</evidence>
<organism evidence="3">
    <name type="scientific">Dissoconium aciculare CBS 342.82</name>
    <dbReference type="NCBI Taxonomy" id="1314786"/>
    <lineage>
        <taxon>Eukaryota</taxon>
        <taxon>Fungi</taxon>
        <taxon>Dikarya</taxon>
        <taxon>Ascomycota</taxon>
        <taxon>Pezizomycotina</taxon>
        <taxon>Dothideomycetes</taxon>
        <taxon>Dothideomycetidae</taxon>
        <taxon>Mycosphaerellales</taxon>
        <taxon>Dissoconiaceae</taxon>
        <taxon>Dissoconium</taxon>
    </lineage>
</organism>
<name>A0A6J3MJT7_9PEZI</name>
<dbReference type="PANTHER" id="PTHR43812:SF2">
    <property type="entry name" value="FLAVIN REDUCTASE LIKE DOMAIN-CONTAINING PROTEIN"/>
    <property type="match status" value="1"/>
</dbReference>
<dbReference type="SUPFAM" id="SSF50475">
    <property type="entry name" value="FMN-binding split barrel"/>
    <property type="match status" value="1"/>
</dbReference>
<dbReference type="RefSeq" id="XP_033464243.1">
    <property type="nucleotide sequence ID" value="XM_033603654.1"/>
</dbReference>
<dbReference type="InterPro" id="IPR012349">
    <property type="entry name" value="Split_barrel_FMN-bd"/>
</dbReference>
<reference evidence="3" key="2">
    <citation type="submission" date="2020-04" db="EMBL/GenBank/DDBJ databases">
        <authorList>
            <consortium name="NCBI Genome Project"/>
        </authorList>
    </citation>
    <scope>NUCLEOTIDE SEQUENCE</scope>
    <source>
        <strain evidence="3">CBS 342.82</strain>
    </source>
</reference>
<dbReference type="PANTHER" id="PTHR43812">
    <property type="entry name" value="BLR2425 PROTEIN"/>
    <property type="match status" value="1"/>
</dbReference>
<feature type="domain" description="Flavin reductase like" evidence="1">
    <location>
        <begin position="2"/>
        <end position="99"/>
    </location>
</feature>
<dbReference type="GeneID" id="54361454"/>
<dbReference type="InterPro" id="IPR002563">
    <property type="entry name" value="Flavin_Rdtase-like_dom"/>
</dbReference>
<dbReference type="AlphaFoldDB" id="A0A6J3MJT7"/>
<keyword evidence="2" id="KW-1185">Reference proteome</keyword>